<dbReference type="SUPFAM" id="SSF52047">
    <property type="entry name" value="RNI-like"/>
    <property type="match status" value="1"/>
</dbReference>
<dbReference type="OrthoDB" id="10500647at2759"/>
<feature type="region of interest" description="Disordered" evidence="4">
    <location>
        <begin position="205"/>
        <end position="231"/>
    </location>
</feature>
<protein>
    <recommendedName>
        <fullName evidence="7">Leucine-rich repeat, cysteine-containing subtype</fullName>
    </recommendedName>
</protein>
<dbReference type="PANTHER" id="PTHR24107">
    <property type="entry name" value="YNEIN REGULATORY COMPLEX SUBUNIT 5"/>
    <property type="match status" value="1"/>
</dbReference>
<dbReference type="EMBL" id="AZIL01002511">
    <property type="protein sequence ID" value="EWM21356.1"/>
    <property type="molecule type" value="Genomic_DNA"/>
</dbReference>
<keyword evidence="2" id="KW-0963">Cytoplasm</keyword>
<sequence length="524" mass="55057">MREGGEDGGGGGPEARAMEGRGRAEISAAGGRTRVVVVEEEEEEEEEEVSAQAPAASFPPRLDLSFLPLSHAAATSLAGALPFLEGLRLRSCSLSQFPAPVLPPTSPRLQEVDLSYNPFLPSPSLAPLLTDLLRLPSLLRLGLDGCPSCLGPALALALASRSSAGIPPLARLSLCDNAWSPAIWAQVLPQACAQSLRLHDLVLGEGRSGGDEGRGGEGGAEEGKEGLVGPEGGEEDVLDALFADVGGEERRELALSFPSSRPKPSLQPLLRALARPCGLLTHLDLSSSSLPYLSTDDVTQLFAALCHNTKLQSLDLSHAATFAPAPVVEPALRLLARALHSNPHARLRVLRLRGCRLGLRGLATLLAALPPVAPTEGARGSGALLSLLDLADNRDLGVVSAGCGGHDEAALFSLSQTLPQSFPPRGSQAWIAPGGRLDLSGNGLLGVMDELGWRSYGQLRRRMEMGRIDEDRVVFVNHGTKDDCEEGGREMTPSSPELGSARCFAADADSQWGEKTICETGTSH</sequence>
<accession>W7TLL5</accession>
<evidence type="ECO:0008006" key="7">
    <source>
        <dbReference type="Google" id="ProtNLM"/>
    </source>
</evidence>
<gene>
    <name evidence="5" type="ORF">Naga_100357g6</name>
</gene>
<dbReference type="Proteomes" id="UP000019335">
    <property type="component" value="Unassembled WGS sequence"/>
</dbReference>
<evidence type="ECO:0000256" key="4">
    <source>
        <dbReference type="SAM" id="MobiDB-lite"/>
    </source>
</evidence>
<dbReference type="PANTHER" id="PTHR24107:SF2">
    <property type="entry name" value="NLR FAMILY CARD DOMAIN CONTAINING 3"/>
    <property type="match status" value="1"/>
</dbReference>
<evidence type="ECO:0000313" key="5">
    <source>
        <dbReference type="EMBL" id="EWM21356.1"/>
    </source>
</evidence>
<dbReference type="Gene3D" id="3.80.10.10">
    <property type="entry name" value="Ribonuclease Inhibitor"/>
    <property type="match status" value="2"/>
</dbReference>
<dbReference type="InterPro" id="IPR032675">
    <property type="entry name" value="LRR_dom_sf"/>
</dbReference>
<reference evidence="5 6" key="1">
    <citation type="journal article" date="2014" name="Mol. Plant">
        <title>Chromosome Scale Genome Assembly and Transcriptome Profiling of Nannochloropsis gaditana in Nitrogen Depletion.</title>
        <authorList>
            <person name="Corteggiani Carpinelli E."/>
            <person name="Telatin A."/>
            <person name="Vitulo N."/>
            <person name="Forcato C."/>
            <person name="D'Angelo M."/>
            <person name="Schiavon R."/>
            <person name="Vezzi A."/>
            <person name="Giacometti G.M."/>
            <person name="Morosinotto T."/>
            <person name="Valle G."/>
        </authorList>
    </citation>
    <scope>NUCLEOTIDE SEQUENCE [LARGE SCALE GENOMIC DNA]</scope>
    <source>
        <strain evidence="5 6">B-31</strain>
    </source>
</reference>
<proteinExistence type="predicted"/>
<evidence type="ECO:0000313" key="6">
    <source>
        <dbReference type="Proteomes" id="UP000019335"/>
    </source>
</evidence>
<keyword evidence="6" id="KW-1185">Reference proteome</keyword>
<dbReference type="AlphaFoldDB" id="W7TLL5"/>
<name>W7TLL5_9STRA</name>
<dbReference type="GO" id="GO:0005856">
    <property type="term" value="C:cytoskeleton"/>
    <property type="evidence" value="ECO:0007669"/>
    <property type="project" value="UniProtKB-SubCell"/>
</dbReference>
<comment type="caution">
    <text evidence="5">The sequence shown here is derived from an EMBL/GenBank/DDBJ whole genome shotgun (WGS) entry which is preliminary data.</text>
</comment>
<evidence type="ECO:0000256" key="3">
    <source>
        <dbReference type="ARBA" id="ARBA00023212"/>
    </source>
</evidence>
<evidence type="ECO:0000256" key="1">
    <source>
        <dbReference type="ARBA" id="ARBA00004245"/>
    </source>
</evidence>
<organism evidence="5 6">
    <name type="scientific">Nannochloropsis gaditana</name>
    <dbReference type="NCBI Taxonomy" id="72520"/>
    <lineage>
        <taxon>Eukaryota</taxon>
        <taxon>Sar</taxon>
        <taxon>Stramenopiles</taxon>
        <taxon>Ochrophyta</taxon>
        <taxon>Eustigmatophyceae</taxon>
        <taxon>Eustigmatales</taxon>
        <taxon>Monodopsidaceae</taxon>
        <taxon>Nannochloropsis</taxon>
    </lineage>
</organism>
<feature type="region of interest" description="Disordered" evidence="4">
    <location>
        <begin position="1"/>
        <end position="55"/>
    </location>
</feature>
<evidence type="ECO:0000256" key="2">
    <source>
        <dbReference type="ARBA" id="ARBA00022490"/>
    </source>
</evidence>
<feature type="compositionally biased region" description="Basic and acidic residues" evidence="4">
    <location>
        <begin position="205"/>
        <end position="225"/>
    </location>
</feature>
<dbReference type="InterPro" id="IPR052410">
    <property type="entry name" value="DRC5"/>
</dbReference>
<feature type="compositionally biased region" description="Acidic residues" evidence="4">
    <location>
        <begin position="38"/>
        <end position="49"/>
    </location>
</feature>
<keyword evidence="3" id="KW-0206">Cytoskeleton</keyword>
<comment type="subcellular location">
    <subcellularLocation>
        <location evidence="1">Cytoplasm</location>
        <location evidence="1">Cytoskeleton</location>
    </subcellularLocation>
</comment>